<dbReference type="STRING" id="1255658.FM114_03180"/>
<sequence length="407" mass="42500">MDRDFDIIVFGATGYVGRLIAAELLRSAPEGTRLALAGRDDSRLRQAAQGLGHPQLPVVVADAFDAQALSRMAARTTVVVSTVGPYVKYGMATAGACAAAGTHYVDLNGEVLFARDVIDAFDRPARSSGATLVTACGFDSVPSDLGVLVAATTAREAGAGELLGTTMHLRSFSGGMSGGTIDALRTQIDASRHGVRTPGRSSSDPYALSPDRDAEPEPRGRRNSVIWLETSRDTREFAAPFFMARYNEQVVRRSNALLGWAYGRGFRYREAQDTGKGAKGLVKALGIGAALPAFVISLATPGLRQVADRLLPAPGQGPSEESRANGHFTIEVHADTTGGQRVVATVADERDPGYEGTAVMIGEAALALAAGQGLTTGVSTPAAALGLPYAQRLRERGFTITGAVSPG</sequence>
<evidence type="ECO:0000313" key="4">
    <source>
        <dbReference type="Proteomes" id="UP000188342"/>
    </source>
</evidence>
<dbReference type="OrthoDB" id="4369409at2"/>
<dbReference type="InterPro" id="IPR051276">
    <property type="entry name" value="Saccharopine_DH-like_oxidrdct"/>
</dbReference>
<dbReference type="InterPro" id="IPR036291">
    <property type="entry name" value="NAD(P)-bd_dom_sf"/>
</dbReference>
<dbReference type="GO" id="GO:0009247">
    <property type="term" value="P:glycolipid biosynthetic process"/>
    <property type="evidence" value="ECO:0007669"/>
    <property type="project" value="TreeGrafter"/>
</dbReference>
<feature type="domain" description="Saccharopine dehydrogenase NADP binding" evidence="2">
    <location>
        <begin position="7"/>
        <end position="131"/>
    </location>
</feature>
<dbReference type="RefSeq" id="WP_094763748.1">
    <property type="nucleotide sequence ID" value="NZ_FUKQ01000011.1"/>
</dbReference>
<feature type="region of interest" description="Disordered" evidence="1">
    <location>
        <begin position="190"/>
        <end position="220"/>
    </location>
</feature>
<dbReference type="Pfam" id="PF03435">
    <property type="entry name" value="Sacchrp_dh_NADP"/>
    <property type="match status" value="1"/>
</dbReference>
<dbReference type="Gene3D" id="3.40.50.720">
    <property type="entry name" value="NAD(P)-binding Rossmann-like Domain"/>
    <property type="match status" value="1"/>
</dbReference>
<dbReference type="InterPro" id="IPR005097">
    <property type="entry name" value="Sacchrp_dh_NADP-bd"/>
</dbReference>
<dbReference type="EMBL" id="FUKQ01000011">
    <property type="protein sequence ID" value="SJN22175.1"/>
    <property type="molecule type" value="Genomic_DNA"/>
</dbReference>
<dbReference type="PANTHER" id="PTHR12286">
    <property type="entry name" value="SACCHAROPINE DEHYDROGENASE-LIKE OXIDOREDUCTASE"/>
    <property type="match status" value="1"/>
</dbReference>
<evidence type="ECO:0000313" key="3">
    <source>
        <dbReference type="EMBL" id="SJN22175.1"/>
    </source>
</evidence>
<gene>
    <name evidence="3" type="ORF">FM114_03180</name>
</gene>
<proteinExistence type="predicted"/>
<dbReference type="Proteomes" id="UP000188342">
    <property type="component" value="Unassembled WGS sequence"/>
</dbReference>
<evidence type="ECO:0000259" key="2">
    <source>
        <dbReference type="Pfam" id="PF03435"/>
    </source>
</evidence>
<dbReference type="GO" id="GO:0005886">
    <property type="term" value="C:plasma membrane"/>
    <property type="evidence" value="ECO:0007669"/>
    <property type="project" value="TreeGrafter"/>
</dbReference>
<organism evidence="3 4">
    <name type="scientific">Luteococcus japonicus LSP_Lj1</name>
    <dbReference type="NCBI Taxonomy" id="1255658"/>
    <lineage>
        <taxon>Bacteria</taxon>
        <taxon>Bacillati</taxon>
        <taxon>Actinomycetota</taxon>
        <taxon>Actinomycetes</taxon>
        <taxon>Propionibacteriales</taxon>
        <taxon>Propionibacteriaceae</taxon>
        <taxon>Luteococcus</taxon>
    </lineage>
</organism>
<reference evidence="3 4" key="1">
    <citation type="submission" date="2017-02" db="EMBL/GenBank/DDBJ databases">
        <authorList>
            <person name="Peterson S.W."/>
        </authorList>
    </citation>
    <scope>NUCLEOTIDE SEQUENCE [LARGE SCALE GENOMIC DNA]</scope>
    <source>
        <strain evidence="3 4">LSP_Lj1</strain>
    </source>
</reference>
<evidence type="ECO:0000256" key="1">
    <source>
        <dbReference type="SAM" id="MobiDB-lite"/>
    </source>
</evidence>
<protein>
    <recommendedName>
        <fullName evidence="2">Saccharopine dehydrogenase NADP binding domain-containing protein</fullName>
    </recommendedName>
</protein>
<feature type="compositionally biased region" description="Basic and acidic residues" evidence="1">
    <location>
        <begin position="210"/>
        <end position="220"/>
    </location>
</feature>
<name>A0A1R4IRH5_9ACTN</name>
<dbReference type="AlphaFoldDB" id="A0A1R4IRH5"/>
<dbReference type="SUPFAM" id="SSF51735">
    <property type="entry name" value="NAD(P)-binding Rossmann-fold domains"/>
    <property type="match status" value="1"/>
</dbReference>
<dbReference type="PANTHER" id="PTHR12286:SF5">
    <property type="entry name" value="SACCHAROPINE DEHYDROGENASE-LIKE OXIDOREDUCTASE"/>
    <property type="match status" value="1"/>
</dbReference>
<accession>A0A1R4IRH5</accession>
<keyword evidence="4" id="KW-1185">Reference proteome</keyword>